<dbReference type="Gene3D" id="3.40.50.880">
    <property type="match status" value="1"/>
</dbReference>
<sequence length="339" mass="37784">MKGGKIQISPVQARKRVIIVMMPSNFVMHVAGPYDVFNLADRILMGAGSSHGYDVSIVSPTRKTRGISSSGMEINCRHSFFDIKGPVDTVLVAGNDFQNMDSAEYAEFYRWLAKLEKQHTRRIGSICGGAFSLAKAGLLNGRRATTHWEMCQRLESSYPLVKVDSDAFHIQDGPIYTSGGASAGIDLALALVEQDHGKEVALAVARRLVVFLTRPGGQLQFGNLLPVFESSALAQKLRPWLNEHLHEPLDVVRLANYLSMSPRNFTRVFHKQTGLPPAKYIEKFRVESARKYLEDTDLGLEHIAEKCGLGGLVSMRRTFLRHLMTTPSNYRRTFRTSSS</sequence>
<dbReference type="PROSITE" id="PS01124">
    <property type="entry name" value="HTH_ARAC_FAMILY_2"/>
    <property type="match status" value="1"/>
</dbReference>
<dbReference type="AlphaFoldDB" id="A0A5B2VL04"/>
<name>A0A5B2VL04_9BACT</name>
<dbReference type="SUPFAM" id="SSF46689">
    <property type="entry name" value="Homeodomain-like"/>
    <property type="match status" value="2"/>
</dbReference>
<dbReference type="InterPro" id="IPR029062">
    <property type="entry name" value="Class_I_gatase-like"/>
</dbReference>
<dbReference type="Pfam" id="PF01965">
    <property type="entry name" value="DJ-1_PfpI"/>
    <property type="match status" value="1"/>
</dbReference>
<dbReference type="PANTHER" id="PTHR43130">
    <property type="entry name" value="ARAC-FAMILY TRANSCRIPTIONAL REGULATOR"/>
    <property type="match status" value="1"/>
</dbReference>
<protein>
    <submittedName>
        <fullName evidence="4">Helix-turn-helix domain-containing protein</fullName>
    </submittedName>
</protein>
<keyword evidence="1" id="KW-0805">Transcription regulation</keyword>
<evidence type="ECO:0000313" key="4">
    <source>
        <dbReference type="EMBL" id="KAA2239388.1"/>
    </source>
</evidence>
<dbReference type="EMBL" id="VUOC01000004">
    <property type="protein sequence ID" value="KAA2239388.1"/>
    <property type="molecule type" value="Genomic_DNA"/>
</dbReference>
<dbReference type="InterPro" id="IPR018060">
    <property type="entry name" value="HTH_AraC"/>
</dbReference>
<dbReference type="Pfam" id="PF12833">
    <property type="entry name" value="HTH_18"/>
    <property type="match status" value="1"/>
</dbReference>
<dbReference type="GO" id="GO:0003700">
    <property type="term" value="F:DNA-binding transcription factor activity"/>
    <property type="evidence" value="ECO:0007669"/>
    <property type="project" value="InterPro"/>
</dbReference>
<dbReference type="RefSeq" id="WP_149840567.1">
    <property type="nucleotide sequence ID" value="NZ_VUOC01000004.1"/>
</dbReference>
<dbReference type="GO" id="GO:0043565">
    <property type="term" value="F:sequence-specific DNA binding"/>
    <property type="evidence" value="ECO:0007669"/>
    <property type="project" value="InterPro"/>
</dbReference>
<dbReference type="CDD" id="cd03137">
    <property type="entry name" value="GATase1_AraC_1"/>
    <property type="match status" value="1"/>
</dbReference>
<keyword evidence="2" id="KW-0804">Transcription</keyword>
<organism evidence="4 5">
    <name type="scientific">Chitinophaga agrisoli</name>
    <dbReference type="NCBI Taxonomy" id="2607653"/>
    <lineage>
        <taxon>Bacteria</taxon>
        <taxon>Pseudomonadati</taxon>
        <taxon>Bacteroidota</taxon>
        <taxon>Chitinophagia</taxon>
        <taxon>Chitinophagales</taxon>
        <taxon>Chitinophagaceae</taxon>
        <taxon>Chitinophaga</taxon>
    </lineage>
</organism>
<gene>
    <name evidence="4" type="ORF">F0L74_24615</name>
</gene>
<feature type="domain" description="HTH araC/xylS-type" evidence="3">
    <location>
        <begin position="235"/>
        <end position="333"/>
    </location>
</feature>
<accession>A0A5B2VL04</accession>
<evidence type="ECO:0000259" key="3">
    <source>
        <dbReference type="PROSITE" id="PS01124"/>
    </source>
</evidence>
<evidence type="ECO:0000313" key="5">
    <source>
        <dbReference type="Proteomes" id="UP000324611"/>
    </source>
</evidence>
<proteinExistence type="predicted"/>
<dbReference type="Proteomes" id="UP000324611">
    <property type="component" value="Unassembled WGS sequence"/>
</dbReference>
<evidence type="ECO:0000256" key="2">
    <source>
        <dbReference type="ARBA" id="ARBA00023163"/>
    </source>
</evidence>
<dbReference type="InterPro" id="IPR002818">
    <property type="entry name" value="DJ-1/PfpI"/>
</dbReference>
<dbReference type="SUPFAM" id="SSF52317">
    <property type="entry name" value="Class I glutamine amidotransferase-like"/>
    <property type="match status" value="1"/>
</dbReference>
<reference evidence="4 5" key="2">
    <citation type="submission" date="2019-09" db="EMBL/GenBank/DDBJ databases">
        <authorList>
            <person name="Jin C."/>
        </authorList>
    </citation>
    <scope>NUCLEOTIDE SEQUENCE [LARGE SCALE GENOMIC DNA]</scope>
    <source>
        <strain evidence="4 5">BN140078</strain>
    </source>
</reference>
<keyword evidence="5" id="KW-1185">Reference proteome</keyword>
<dbReference type="InterPro" id="IPR052158">
    <property type="entry name" value="INH-QAR"/>
</dbReference>
<reference evidence="4 5" key="1">
    <citation type="submission" date="2019-09" db="EMBL/GenBank/DDBJ databases">
        <title>Chitinophaga ginsengihumi sp. nov., isolated from soil of ginseng rhizosphere.</title>
        <authorList>
            <person name="Lee J."/>
        </authorList>
    </citation>
    <scope>NUCLEOTIDE SEQUENCE [LARGE SCALE GENOMIC DNA]</scope>
    <source>
        <strain evidence="4 5">BN140078</strain>
    </source>
</reference>
<dbReference type="SMART" id="SM00342">
    <property type="entry name" value="HTH_ARAC"/>
    <property type="match status" value="1"/>
</dbReference>
<evidence type="ECO:0000256" key="1">
    <source>
        <dbReference type="ARBA" id="ARBA00023015"/>
    </source>
</evidence>
<dbReference type="InterPro" id="IPR009057">
    <property type="entry name" value="Homeodomain-like_sf"/>
</dbReference>
<dbReference type="Gene3D" id="1.10.10.60">
    <property type="entry name" value="Homeodomain-like"/>
    <property type="match status" value="1"/>
</dbReference>
<comment type="caution">
    <text evidence="4">The sequence shown here is derived from an EMBL/GenBank/DDBJ whole genome shotgun (WGS) entry which is preliminary data.</text>
</comment>
<dbReference type="PANTHER" id="PTHR43130:SF3">
    <property type="entry name" value="HTH-TYPE TRANSCRIPTIONAL REGULATOR RV1931C"/>
    <property type="match status" value="1"/>
</dbReference>